<dbReference type="OrthoDB" id="9793039at2"/>
<dbReference type="SUPFAM" id="SSF54593">
    <property type="entry name" value="Glyoxalase/Bleomycin resistance protein/Dihydroxybiphenyl dioxygenase"/>
    <property type="match status" value="2"/>
</dbReference>
<evidence type="ECO:0000259" key="1">
    <source>
        <dbReference type="PROSITE" id="PS51819"/>
    </source>
</evidence>
<dbReference type="AlphaFoldDB" id="A0A4Z0F7J6"/>
<gene>
    <name evidence="2" type="ORF">E4680_08505</name>
</gene>
<dbReference type="EMBL" id="SRIO01000010">
    <property type="protein sequence ID" value="TFZ82281.1"/>
    <property type="molecule type" value="Genomic_DNA"/>
</dbReference>
<dbReference type="PANTHER" id="PTHR33993:SF14">
    <property type="entry name" value="GB|AAF24581.1"/>
    <property type="match status" value="1"/>
</dbReference>
<dbReference type="PANTHER" id="PTHR33993">
    <property type="entry name" value="GLYOXALASE-RELATED"/>
    <property type="match status" value="1"/>
</dbReference>
<dbReference type="InterPro" id="IPR029068">
    <property type="entry name" value="Glyas_Bleomycin-R_OHBP_Dase"/>
</dbReference>
<dbReference type="RefSeq" id="WP_135281986.1">
    <property type="nucleotide sequence ID" value="NZ_SRIO01000010.1"/>
</dbReference>
<evidence type="ECO:0000313" key="3">
    <source>
        <dbReference type="Proteomes" id="UP000297890"/>
    </source>
</evidence>
<dbReference type="Proteomes" id="UP000297890">
    <property type="component" value="Unassembled WGS sequence"/>
</dbReference>
<dbReference type="PROSITE" id="PS51819">
    <property type="entry name" value="VOC"/>
    <property type="match status" value="2"/>
</dbReference>
<proteinExistence type="predicted"/>
<accession>A0A4Z0F7J6</accession>
<protein>
    <submittedName>
        <fullName evidence="2">VOC family protein</fullName>
    </submittedName>
</protein>
<dbReference type="CDD" id="cd07247">
    <property type="entry name" value="SgaA_N_like"/>
    <property type="match status" value="1"/>
</dbReference>
<reference evidence="2 3" key="1">
    <citation type="journal article" date="2019" name="ISME J.">
        <title>Candidatus Macondimonas diazotrophica, a novel gammaproteobacterial genus dominating crude-oil-contaminated coastal sediments.</title>
        <authorList>
            <person name="Karthikeyan S."/>
            <person name="Konstantinidis K."/>
        </authorList>
    </citation>
    <scope>NUCLEOTIDE SEQUENCE [LARGE SCALE GENOMIC DNA]</scope>
    <source>
        <strain evidence="2 3">KTK01</strain>
    </source>
</reference>
<feature type="domain" description="VOC" evidence="1">
    <location>
        <begin position="145"/>
        <end position="260"/>
    </location>
</feature>
<evidence type="ECO:0000313" key="2">
    <source>
        <dbReference type="EMBL" id="TFZ82281.1"/>
    </source>
</evidence>
<comment type="caution">
    <text evidence="2">The sequence shown here is derived from an EMBL/GenBank/DDBJ whole genome shotgun (WGS) entry which is preliminary data.</text>
</comment>
<organism evidence="2 3">
    <name type="scientific">Candidatus Macondimonas diazotrophica</name>
    <dbReference type="NCBI Taxonomy" id="2305248"/>
    <lineage>
        <taxon>Bacteria</taxon>
        <taxon>Pseudomonadati</taxon>
        <taxon>Pseudomonadota</taxon>
        <taxon>Gammaproteobacteria</taxon>
        <taxon>Chromatiales</taxon>
        <taxon>Ectothiorhodospiraceae</taxon>
        <taxon>Candidatus Macondimonas</taxon>
    </lineage>
</organism>
<dbReference type="InterPro" id="IPR004360">
    <property type="entry name" value="Glyas_Fos-R_dOase_dom"/>
</dbReference>
<dbReference type="Pfam" id="PF00903">
    <property type="entry name" value="Glyoxalase"/>
    <property type="match status" value="2"/>
</dbReference>
<keyword evidence="3" id="KW-1185">Reference proteome</keyword>
<sequence>MANKHGDFVWYELLTPDADAAQRFYGEVVGWQIARGDLSGLDYRVLSAQAAESDASHQIGGIMPLTPAMIDGGARAIWLGYIEVDDVDQAVTRLQNAGGRVLMTAADLPGVGRIALVADPQGALFYLMHSLDAQDSLAFAHDLPRPGHCAWNELTTPDAKASLAFYNAQFGWVKDGQMDQGPNGTYEFLRHGYGLGALNPSPDAAPAQWTYYFRVADFDTAVERIGAGGGQIGMGPVTIPDGDRILHAVDPQGARFALIG</sequence>
<dbReference type="Gene3D" id="3.10.180.10">
    <property type="entry name" value="2,3-Dihydroxybiphenyl 1,2-Dioxygenase, domain 1"/>
    <property type="match status" value="2"/>
</dbReference>
<dbReference type="InterPro" id="IPR052164">
    <property type="entry name" value="Anthracycline_SecMetBiosynth"/>
</dbReference>
<name>A0A4Z0F7J6_9GAMM</name>
<feature type="domain" description="VOC" evidence="1">
    <location>
        <begin position="7"/>
        <end position="130"/>
    </location>
</feature>
<dbReference type="InterPro" id="IPR037523">
    <property type="entry name" value="VOC_core"/>
</dbReference>